<dbReference type="InterPro" id="IPR050155">
    <property type="entry name" value="HAD-like_hydrolase_sf"/>
</dbReference>
<comment type="caution">
    <text evidence="1">The sequence shown here is derived from an EMBL/GenBank/DDBJ whole genome shotgun (WGS) entry which is preliminary data.</text>
</comment>
<evidence type="ECO:0000313" key="1">
    <source>
        <dbReference type="EMBL" id="MFC7184214.1"/>
    </source>
</evidence>
<dbReference type="Pfam" id="PF00702">
    <property type="entry name" value="Hydrolase"/>
    <property type="match status" value="1"/>
</dbReference>
<dbReference type="InterPro" id="IPR023214">
    <property type="entry name" value="HAD_sf"/>
</dbReference>
<dbReference type="GO" id="GO:0016787">
    <property type="term" value="F:hydrolase activity"/>
    <property type="evidence" value="ECO:0007669"/>
    <property type="project" value="UniProtKB-KW"/>
</dbReference>
<gene>
    <name evidence="1" type="ORF">ACFQMG_32155</name>
</gene>
<reference evidence="2" key="1">
    <citation type="journal article" date="2019" name="Int. J. Syst. Evol. Microbiol.">
        <title>The Global Catalogue of Microorganisms (GCM) 10K type strain sequencing project: providing services to taxonomists for standard genome sequencing and annotation.</title>
        <authorList>
            <consortium name="The Broad Institute Genomics Platform"/>
            <consortium name="The Broad Institute Genome Sequencing Center for Infectious Disease"/>
            <person name="Wu L."/>
            <person name="Ma J."/>
        </authorList>
    </citation>
    <scope>NUCLEOTIDE SEQUENCE [LARGE SCALE GENOMIC DNA]</scope>
    <source>
        <strain evidence="2">CGMCC 1.12859</strain>
    </source>
</reference>
<dbReference type="PANTHER" id="PTHR43434:SF16">
    <property type="entry name" value="BLL8046 PROTEIN"/>
    <property type="match status" value="1"/>
</dbReference>
<organism evidence="1 2">
    <name type="scientific">Kitasatospora paranensis</name>
    <dbReference type="NCBI Taxonomy" id="258053"/>
    <lineage>
        <taxon>Bacteria</taxon>
        <taxon>Bacillati</taxon>
        <taxon>Actinomycetota</taxon>
        <taxon>Actinomycetes</taxon>
        <taxon>Kitasatosporales</taxon>
        <taxon>Streptomycetaceae</taxon>
        <taxon>Kitasatospora</taxon>
    </lineage>
</organism>
<dbReference type="Proteomes" id="UP001596435">
    <property type="component" value="Unassembled WGS sequence"/>
</dbReference>
<dbReference type="NCBIfam" id="TIGR01549">
    <property type="entry name" value="HAD-SF-IA-v1"/>
    <property type="match status" value="1"/>
</dbReference>
<sequence>MAPTALFDIDGTLLDTNYLHTLAWAEAFAQYGHAPPMARIHASIGMGGDQLLDRVLGDDRDRDQDSAMSAAHQALYARFWPRLRPFDGAADLLRAVASRGWTVVLASSASRRDMAVMRRALDADDAVTAATSADDVEASKPAPDLVRAALAKAGAEAREAVFVGDTVWDIEAAGAAKVPCIAVLSGGWGERDLRAAGALEVYEDPAALLAALADSAFGHPPTGRGVR</sequence>
<dbReference type="EC" id="3.-.-.-" evidence="1"/>
<dbReference type="SFLD" id="SFLDG01129">
    <property type="entry name" value="C1.5:_HAD__Beta-PGM__Phosphata"/>
    <property type="match status" value="1"/>
</dbReference>
<dbReference type="RefSeq" id="WP_345704058.1">
    <property type="nucleotide sequence ID" value="NZ_BAABKV010000001.1"/>
</dbReference>
<accession>A0ABW2G7B4</accession>
<dbReference type="InterPro" id="IPR036412">
    <property type="entry name" value="HAD-like_sf"/>
</dbReference>
<proteinExistence type="predicted"/>
<dbReference type="NCBIfam" id="TIGR01509">
    <property type="entry name" value="HAD-SF-IA-v3"/>
    <property type="match status" value="1"/>
</dbReference>
<dbReference type="SFLD" id="SFLDS00003">
    <property type="entry name" value="Haloacid_Dehalogenase"/>
    <property type="match status" value="1"/>
</dbReference>
<dbReference type="InterPro" id="IPR006439">
    <property type="entry name" value="HAD-SF_hydro_IA"/>
</dbReference>
<dbReference type="Gene3D" id="1.10.150.240">
    <property type="entry name" value="Putative phosphatase, domain 2"/>
    <property type="match status" value="1"/>
</dbReference>
<dbReference type="SUPFAM" id="SSF56784">
    <property type="entry name" value="HAD-like"/>
    <property type="match status" value="1"/>
</dbReference>
<dbReference type="InterPro" id="IPR023198">
    <property type="entry name" value="PGP-like_dom2"/>
</dbReference>
<dbReference type="SFLD" id="SFLDG01135">
    <property type="entry name" value="C1.5.6:_HAD__Beta-PGM__Phospha"/>
    <property type="match status" value="1"/>
</dbReference>
<dbReference type="EMBL" id="JBHTAJ010000092">
    <property type="protein sequence ID" value="MFC7184214.1"/>
    <property type="molecule type" value="Genomic_DNA"/>
</dbReference>
<evidence type="ECO:0000313" key="2">
    <source>
        <dbReference type="Proteomes" id="UP001596435"/>
    </source>
</evidence>
<keyword evidence="1" id="KW-0378">Hydrolase</keyword>
<protein>
    <submittedName>
        <fullName evidence="1">HAD family hydrolase</fullName>
        <ecNumber evidence="1">3.-.-.-</ecNumber>
    </submittedName>
</protein>
<dbReference type="PANTHER" id="PTHR43434">
    <property type="entry name" value="PHOSPHOGLYCOLATE PHOSPHATASE"/>
    <property type="match status" value="1"/>
</dbReference>
<dbReference type="Gene3D" id="3.40.50.1000">
    <property type="entry name" value="HAD superfamily/HAD-like"/>
    <property type="match status" value="1"/>
</dbReference>
<name>A0ABW2G7B4_9ACTN</name>
<keyword evidence="2" id="KW-1185">Reference proteome</keyword>